<proteinExistence type="predicted"/>
<protein>
    <submittedName>
        <fullName evidence="1">Uncharacterized protein</fullName>
    </submittedName>
</protein>
<dbReference type="EMBL" id="PKSG01000100">
    <property type="protein sequence ID" value="POR38788.1"/>
    <property type="molecule type" value="Genomic_DNA"/>
</dbReference>
<comment type="caution">
    <text evidence="1">The sequence shown here is derived from an EMBL/GenBank/DDBJ whole genome shotgun (WGS) entry which is preliminary data.</text>
</comment>
<reference evidence="1 2" key="1">
    <citation type="submission" date="2018-01" db="EMBL/GenBank/DDBJ databases">
        <title>Harnessing the power of phylogenomics to disentangle the directionality and signatures of interkingdom host jumping in the parasitic fungal genus Tolypocladium.</title>
        <authorList>
            <person name="Quandt C.A."/>
            <person name="Patterson W."/>
            <person name="Spatafora J.W."/>
        </authorList>
    </citation>
    <scope>NUCLEOTIDE SEQUENCE [LARGE SCALE GENOMIC DNA]</scope>
    <source>
        <strain evidence="1 2">NRBC 100945</strain>
    </source>
</reference>
<evidence type="ECO:0000313" key="1">
    <source>
        <dbReference type="EMBL" id="POR38788.1"/>
    </source>
</evidence>
<dbReference type="Proteomes" id="UP000237481">
    <property type="component" value="Unassembled WGS sequence"/>
</dbReference>
<evidence type="ECO:0000313" key="2">
    <source>
        <dbReference type="Proteomes" id="UP000237481"/>
    </source>
</evidence>
<gene>
    <name evidence="1" type="ORF">TPAR_01003</name>
</gene>
<dbReference type="AlphaFoldDB" id="A0A2S4L8L1"/>
<name>A0A2S4L8L1_9HYPO</name>
<organism evidence="1 2">
    <name type="scientific">Tolypocladium paradoxum</name>
    <dbReference type="NCBI Taxonomy" id="94208"/>
    <lineage>
        <taxon>Eukaryota</taxon>
        <taxon>Fungi</taxon>
        <taxon>Dikarya</taxon>
        <taxon>Ascomycota</taxon>
        <taxon>Pezizomycotina</taxon>
        <taxon>Sordariomycetes</taxon>
        <taxon>Hypocreomycetidae</taxon>
        <taxon>Hypocreales</taxon>
        <taxon>Ophiocordycipitaceae</taxon>
        <taxon>Tolypocladium</taxon>
    </lineage>
</organism>
<keyword evidence="2" id="KW-1185">Reference proteome</keyword>
<sequence>MNRLQGSADRAVSNGMAALTLQDISADDLVNSRSMASLQVREQPAGLQHDLPAYVPAGNAPVTYDGPDARTVAQLSISEAITSILQTPVYTLPRGASVAMANRQEINRQEINREEITLYTGMASNSAWGVSDVNLYCWLVIRSRSIATGQDASAMRTNLRRTCTLTLPRSEKPLTWSRPYLQDGPSTLTRAHRRICVDDDGNVYALLICLRNLRTHTLRLKLKIVRRDLCRDDIEMVLLTAVASWTKMMRRAHAHSGWTGIYAQGRVLRDLGRRLGSLEDL</sequence>
<accession>A0A2S4L8L1</accession>